<dbReference type="InterPro" id="IPR039910">
    <property type="entry name" value="D15-like"/>
</dbReference>
<accession>A0A316GCG5</accession>
<evidence type="ECO:0000256" key="4">
    <source>
        <dbReference type="SAM" id="SignalP"/>
    </source>
</evidence>
<dbReference type="Gene3D" id="2.40.160.50">
    <property type="entry name" value="membrane protein fhac: a member of the omp85/tpsb transporter family"/>
    <property type="match status" value="1"/>
</dbReference>
<keyword evidence="2" id="KW-0812">Transmembrane</keyword>
<protein>
    <submittedName>
        <fullName evidence="6">Autotransporter secretion outer membrane protein TamA</fullName>
    </submittedName>
</protein>
<evidence type="ECO:0000256" key="3">
    <source>
        <dbReference type="ARBA" id="ARBA00023136"/>
    </source>
</evidence>
<dbReference type="AlphaFoldDB" id="A0A316GCG5"/>
<evidence type="ECO:0000256" key="2">
    <source>
        <dbReference type="ARBA" id="ARBA00022452"/>
    </source>
</evidence>
<keyword evidence="3" id="KW-0472">Membrane</keyword>
<dbReference type="OrthoDB" id="9769707at2"/>
<keyword evidence="4" id="KW-0732">Signal</keyword>
<dbReference type="InterPro" id="IPR000184">
    <property type="entry name" value="Bac_surfAg_D15"/>
</dbReference>
<dbReference type="Pfam" id="PF07244">
    <property type="entry name" value="POTRA"/>
    <property type="match status" value="1"/>
</dbReference>
<dbReference type="PROSITE" id="PS51779">
    <property type="entry name" value="POTRA"/>
    <property type="match status" value="1"/>
</dbReference>
<name>A0A316GCG5_9RHOB</name>
<dbReference type="GO" id="GO:0019867">
    <property type="term" value="C:outer membrane"/>
    <property type="evidence" value="ECO:0007669"/>
    <property type="project" value="InterPro"/>
</dbReference>
<proteinExistence type="predicted"/>
<comment type="subcellular location">
    <subcellularLocation>
        <location evidence="1">Membrane</location>
    </subcellularLocation>
</comment>
<evidence type="ECO:0000256" key="1">
    <source>
        <dbReference type="ARBA" id="ARBA00004370"/>
    </source>
</evidence>
<dbReference type="PANTHER" id="PTHR12815">
    <property type="entry name" value="SORTING AND ASSEMBLY MACHINERY SAMM50 PROTEIN FAMILY MEMBER"/>
    <property type="match status" value="1"/>
</dbReference>
<dbReference type="EMBL" id="QGGV01000001">
    <property type="protein sequence ID" value="PWK58293.1"/>
    <property type="molecule type" value="Genomic_DNA"/>
</dbReference>
<sequence>MTAKRVLGAVLALCTFSTGALGFEIRFQTPDTGDSLRDALYASSLTAAEKEEGTNDPQDILAAAQADYARLLGVLYDRGRYSGVISILLDGREAAAIPPLSAPRAVQEVTIRVEPGPVFRFGRAEIGPLAPGTEIPEEYRRGEVAGAAAIRAAAEAAVEAWRSNGNAKARVSDERIVARHAQTQLDASLRLTPGPVLSFGPVRVRGNDDTKTARILKIAGLEEGRRYDPEEIDRAVTRLRRTGTFSSVTVEEAEAIGPGNTLPLTIGVVEQTPRRFGFGAEYGSVEGGRLSAFWLHRNFLGGAERFRVDGEVSGITGETGGIDYSLGVRYERPATPKADIDLFAAFSFESLDEPDFTSDTTEFTLGFTRYATDELTVEAGLGYLYSEIVDDFGPETFSLITLPLAAEYDARDVPLNPTEGLYADLTVTPFLGLAGTTDGAQMTFDGRGYRALGGTIFAGRLQLGALAGPSLEDSPAIYRFYSGGGGTVRGQDYQSLGVDTGGAFTGGRSFVGLSAEARVNAGENFQVVPFVDWGYIGEESFADFSGESHAGAGLGVRYVTGIGPIRLDVATPIAGDTESANFQIYVGIGQAF</sequence>
<organism evidence="6 7">
    <name type="scientific">Silicimonas algicola</name>
    <dbReference type="NCBI Taxonomy" id="1826607"/>
    <lineage>
        <taxon>Bacteria</taxon>
        <taxon>Pseudomonadati</taxon>
        <taxon>Pseudomonadota</taxon>
        <taxon>Alphaproteobacteria</taxon>
        <taxon>Rhodobacterales</taxon>
        <taxon>Paracoccaceae</taxon>
    </lineage>
</organism>
<feature type="chain" id="PRO_5016419227" evidence="4">
    <location>
        <begin position="23"/>
        <end position="592"/>
    </location>
</feature>
<dbReference type="PANTHER" id="PTHR12815:SF42">
    <property type="entry name" value="BACTERIAL SURFACE ANTIGEN (D15) DOMAIN-CONTAINING PROTEIN"/>
    <property type="match status" value="1"/>
</dbReference>
<comment type="caution">
    <text evidence="6">The sequence shown here is derived from an EMBL/GenBank/DDBJ whole genome shotgun (WGS) entry which is preliminary data.</text>
</comment>
<reference evidence="6 7" key="1">
    <citation type="submission" date="2018-05" db="EMBL/GenBank/DDBJ databases">
        <title>Genomic Encyclopedia of Type Strains, Phase IV (KMG-IV): sequencing the most valuable type-strain genomes for metagenomic binning, comparative biology and taxonomic classification.</title>
        <authorList>
            <person name="Goeker M."/>
        </authorList>
    </citation>
    <scope>NUCLEOTIDE SEQUENCE [LARGE SCALE GENOMIC DNA]</scope>
    <source>
        <strain evidence="6 7">DSM 103371</strain>
    </source>
</reference>
<feature type="signal peptide" evidence="4">
    <location>
        <begin position="1"/>
        <end position="22"/>
    </location>
</feature>
<dbReference type="Proteomes" id="UP000245390">
    <property type="component" value="Unassembled WGS sequence"/>
</dbReference>
<gene>
    <name evidence="6" type="ORF">C8D95_10199</name>
</gene>
<dbReference type="InterPro" id="IPR010827">
    <property type="entry name" value="BamA/TamA_POTRA"/>
</dbReference>
<dbReference type="Pfam" id="PF01103">
    <property type="entry name" value="Omp85"/>
    <property type="match status" value="1"/>
</dbReference>
<keyword evidence="2" id="KW-1134">Transmembrane beta strand</keyword>
<keyword evidence="7" id="KW-1185">Reference proteome</keyword>
<dbReference type="KEGG" id="salo:EF888_01970"/>
<feature type="domain" description="POTRA" evidence="5">
    <location>
        <begin position="197"/>
        <end position="271"/>
    </location>
</feature>
<dbReference type="InterPro" id="IPR034746">
    <property type="entry name" value="POTRA"/>
</dbReference>
<dbReference type="RefSeq" id="WP_109757205.1">
    <property type="nucleotide sequence ID" value="NZ_CP034588.1"/>
</dbReference>
<evidence type="ECO:0000313" key="6">
    <source>
        <dbReference type="EMBL" id="PWK58293.1"/>
    </source>
</evidence>
<evidence type="ECO:0000313" key="7">
    <source>
        <dbReference type="Proteomes" id="UP000245390"/>
    </source>
</evidence>
<dbReference type="Gene3D" id="3.10.20.310">
    <property type="entry name" value="membrane protein fhac"/>
    <property type="match status" value="1"/>
</dbReference>
<evidence type="ECO:0000259" key="5">
    <source>
        <dbReference type="PROSITE" id="PS51779"/>
    </source>
</evidence>